<dbReference type="PANTHER" id="PTHR43390:SF1">
    <property type="entry name" value="CHLOROPLAST PROCESSING PEPTIDASE"/>
    <property type="match status" value="1"/>
</dbReference>
<dbReference type="NCBIfam" id="TIGR02227">
    <property type="entry name" value="sigpep_I_bact"/>
    <property type="match status" value="1"/>
</dbReference>
<dbReference type="AlphaFoldDB" id="A0A923NM88"/>
<feature type="active site" evidence="6">
    <location>
        <position position="78"/>
    </location>
</feature>
<keyword evidence="7" id="KW-0472">Membrane</keyword>
<evidence type="ECO:0000256" key="7">
    <source>
        <dbReference type="RuleBase" id="RU362042"/>
    </source>
</evidence>
<evidence type="ECO:0000256" key="6">
    <source>
        <dbReference type="PIRSR" id="PIRSR600223-1"/>
    </source>
</evidence>
<dbReference type="EC" id="3.4.21.89" evidence="4 7"/>
<sequence>MKGLIRDILIAVVIVVAITMVIKPTIVKESSMQPTLYENNYLLLNKQAYRFGEEKRGDIIVFESSLEDDNGGTKLLIKRIIGLPGDTITIENGKVILNGVELQEDYTLEDETPGYLVDFEVPEGQFFVMGDNRRVSIDSRSEEVGCVDEEQIVGKAFVRLYPFSEIGGLY</sequence>
<evidence type="ECO:0000313" key="10">
    <source>
        <dbReference type="Proteomes" id="UP000602647"/>
    </source>
</evidence>
<evidence type="ECO:0000256" key="5">
    <source>
        <dbReference type="ARBA" id="ARBA00022801"/>
    </source>
</evidence>
<dbReference type="GO" id="GO:0004252">
    <property type="term" value="F:serine-type endopeptidase activity"/>
    <property type="evidence" value="ECO:0007669"/>
    <property type="project" value="InterPro"/>
</dbReference>
<dbReference type="GO" id="GO:0005886">
    <property type="term" value="C:plasma membrane"/>
    <property type="evidence" value="ECO:0007669"/>
    <property type="project" value="UniProtKB-SubCell"/>
</dbReference>
<accession>A0A923NM88</accession>
<proteinExistence type="inferred from homology"/>
<evidence type="ECO:0000256" key="2">
    <source>
        <dbReference type="ARBA" id="ARBA00004401"/>
    </source>
</evidence>
<keyword evidence="7" id="KW-0812">Transmembrane</keyword>
<dbReference type="InterPro" id="IPR036286">
    <property type="entry name" value="LexA/Signal_pep-like_sf"/>
</dbReference>
<evidence type="ECO:0000259" key="8">
    <source>
        <dbReference type="Pfam" id="PF10502"/>
    </source>
</evidence>
<feature type="domain" description="Peptidase S26" evidence="8">
    <location>
        <begin position="5"/>
        <end position="160"/>
    </location>
</feature>
<dbReference type="InterPro" id="IPR019533">
    <property type="entry name" value="Peptidase_S26"/>
</dbReference>
<comment type="catalytic activity">
    <reaction evidence="1 7">
        <text>Cleavage of hydrophobic, N-terminal signal or leader sequences from secreted and periplasmic proteins.</text>
        <dbReference type="EC" id="3.4.21.89"/>
    </reaction>
</comment>
<dbReference type="CDD" id="cd06530">
    <property type="entry name" value="S26_SPase_I"/>
    <property type="match status" value="1"/>
</dbReference>
<keyword evidence="5 7" id="KW-0378">Hydrolase</keyword>
<evidence type="ECO:0000256" key="3">
    <source>
        <dbReference type="ARBA" id="ARBA00009370"/>
    </source>
</evidence>
<dbReference type="RefSeq" id="WP_187301800.1">
    <property type="nucleotide sequence ID" value="NZ_CBCTON010000002.1"/>
</dbReference>
<dbReference type="GO" id="GO:0006465">
    <property type="term" value="P:signal peptide processing"/>
    <property type="evidence" value="ECO:0007669"/>
    <property type="project" value="InterPro"/>
</dbReference>
<organism evidence="9 10">
    <name type="scientific">Zhenpiania hominis</name>
    <dbReference type="NCBI Taxonomy" id="2763644"/>
    <lineage>
        <taxon>Bacteria</taxon>
        <taxon>Bacillati</taxon>
        <taxon>Bacillota</taxon>
        <taxon>Clostridia</taxon>
        <taxon>Peptostreptococcales</taxon>
        <taxon>Anaerovoracaceae</taxon>
        <taxon>Zhenpiania</taxon>
    </lineage>
</organism>
<feature type="active site" evidence="6">
    <location>
        <position position="31"/>
    </location>
</feature>
<evidence type="ECO:0000313" key="9">
    <source>
        <dbReference type="EMBL" id="MBC6678638.1"/>
    </source>
</evidence>
<gene>
    <name evidence="9" type="primary">lepB</name>
    <name evidence="9" type="ORF">H9L42_02200</name>
</gene>
<name>A0A923NM88_9FIRM</name>
<dbReference type="Proteomes" id="UP000602647">
    <property type="component" value="Unassembled WGS sequence"/>
</dbReference>
<dbReference type="PROSITE" id="PS00761">
    <property type="entry name" value="SPASE_I_3"/>
    <property type="match status" value="1"/>
</dbReference>
<dbReference type="PROSITE" id="PS00760">
    <property type="entry name" value="SPASE_I_2"/>
    <property type="match status" value="1"/>
</dbReference>
<dbReference type="Gene3D" id="2.10.109.10">
    <property type="entry name" value="Umud Fragment, subunit A"/>
    <property type="match status" value="1"/>
</dbReference>
<dbReference type="Pfam" id="PF10502">
    <property type="entry name" value="Peptidase_S26"/>
    <property type="match status" value="1"/>
</dbReference>
<comment type="subcellular location">
    <subcellularLocation>
        <location evidence="2">Cell membrane</location>
        <topology evidence="2">Single-pass type II membrane protein</topology>
    </subcellularLocation>
    <subcellularLocation>
        <location evidence="7">Membrane</location>
        <topology evidence="7">Single-pass type II membrane protein</topology>
    </subcellularLocation>
</comment>
<dbReference type="PANTHER" id="PTHR43390">
    <property type="entry name" value="SIGNAL PEPTIDASE I"/>
    <property type="match status" value="1"/>
</dbReference>
<comment type="caution">
    <text evidence="9">The sequence shown here is derived from an EMBL/GenBank/DDBJ whole genome shotgun (WGS) entry which is preliminary data.</text>
</comment>
<dbReference type="PRINTS" id="PR00727">
    <property type="entry name" value="LEADERPTASE"/>
</dbReference>
<evidence type="ECO:0000256" key="4">
    <source>
        <dbReference type="ARBA" id="ARBA00013208"/>
    </source>
</evidence>
<feature type="transmembrane region" description="Helical" evidence="7">
    <location>
        <begin position="7"/>
        <end position="26"/>
    </location>
</feature>
<keyword evidence="7" id="KW-0645">Protease</keyword>
<protein>
    <recommendedName>
        <fullName evidence="4 7">Signal peptidase I</fullName>
        <ecNumber evidence="4 7">3.4.21.89</ecNumber>
    </recommendedName>
</protein>
<dbReference type="InterPro" id="IPR019757">
    <property type="entry name" value="Pept_S26A_signal_pept_1_Lys-AS"/>
</dbReference>
<keyword evidence="10" id="KW-1185">Reference proteome</keyword>
<dbReference type="InterPro" id="IPR019758">
    <property type="entry name" value="Pept_S26A_signal_pept_1_CS"/>
</dbReference>
<dbReference type="SUPFAM" id="SSF51306">
    <property type="entry name" value="LexA/Signal peptidase"/>
    <property type="match status" value="1"/>
</dbReference>
<dbReference type="EMBL" id="JACRYT010000001">
    <property type="protein sequence ID" value="MBC6678638.1"/>
    <property type="molecule type" value="Genomic_DNA"/>
</dbReference>
<dbReference type="GO" id="GO:0009003">
    <property type="term" value="F:signal peptidase activity"/>
    <property type="evidence" value="ECO:0007669"/>
    <property type="project" value="UniProtKB-EC"/>
</dbReference>
<dbReference type="InterPro" id="IPR000223">
    <property type="entry name" value="Pept_S26A_signal_pept_1"/>
</dbReference>
<reference evidence="9" key="1">
    <citation type="submission" date="2020-08" db="EMBL/GenBank/DDBJ databases">
        <title>Genome public.</title>
        <authorList>
            <person name="Liu C."/>
            <person name="Sun Q."/>
        </authorList>
    </citation>
    <scope>NUCLEOTIDE SEQUENCE</scope>
    <source>
        <strain evidence="9">BX12</strain>
    </source>
</reference>
<evidence type="ECO:0000256" key="1">
    <source>
        <dbReference type="ARBA" id="ARBA00000677"/>
    </source>
</evidence>
<keyword evidence="7" id="KW-1133">Transmembrane helix</keyword>
<comment type="similarity">
    <text evidence="3 7">Belongs to the peptidase S26 family.</text>
</comment>